<dbReference type="PROSITE" id="PS50045">
    <property type="entry name" value="SIGMA54_INTERACT_4"/>
    <property type="match status" value="1"/>
</dbReference>
<dbReference type="Gene3D" id="1.10.10.60">
    <property type="entry name" value="Homeodomain-like"/>
    <property type="match status" value="1"/>
</dbReference>
<dbReference type="InterPro" id="IPR027417">
    <property type="entry name" value="P-loop_NTPase"/>
</dbReference>
<evidence type="ECO:0000256" key="4">
    <source>
        <dbReference type="ARBA" id="ARBA00023163"/>
    </source>
</evidence>
<evidence type="ECO:0000256" key="1">
    <source>
        <dbReference type="ARBA" id="ARBA00022741"/>
    </source>
</evidence>
<dbReference type="SMART" id="SM00382">
    <property type="entry name" value="AAA"/>
    <property type="match status" value="1"/>
</dbReference>
<dbReference type="SUPFAM" id="SSF46689">
    <property type="entry name" value="Homeodomain-like"/>
    <property type="match status" value="1"/>
</dbReference>
<dbReference type="Gene3D" id="3.40.50.300">
    <property type="entry name" value="P-loop containing nucleotide triphosphate hydrolases"/>
    <property type="match status" value="1"/>
</dbReference>
<dbReference type="Gene3D" id="1.10.8.60">
    <property type="match status" value="1"/>
</dbReference>
<keyword evidence="2" id="KW-0067">ATP-binding</keyword>
<dbReference type="SUPFAM" id="SSF55785">
    <property type="entry name" value="PYP-like sensor domain (PAS domain)"/>
    <property type="match status" value="1"/>
</dbReference>
<dbReference type="PROSITE" id="PS00675">
    <property type="entry name" value="SIGMA54_INTERACT_1"/>
    <property type="match status" value="1"/>
</dbReference>
<keyword evidence="7" id="KW-1185">Reference proteome</keyword>
<name>A0ABN4TRL5_9BURK</name>
<dbReference type="InterPro" id="IPR035965">
    <property type="entry name" value="PAS-like_dom_sf"/>
</dbReference>
<evidence type="ECO:0000313" key="6">
    <source>
        <dbReference type="EMBL" id="AOZ09693.1"/>
    </source>
</evidence>
<dbReference type="PANTHER" id="PTHR32071">
    <property type="entry name" value="TRANSCRIPTIONAL REGULATORY PROTEIN"/>
    <property type="match status" value="1"/>
</dbReference>
<keyword evidence="4" id="KW-0804">Transcription</keyword>
<evidence type="ECO:0000259" key="5">
    <source>
        <dbReference type="PROSITE" id="PS50045"/>
    </source>
</evidence>
<dbReference type="Pfam" id="PF00158">
    <property type="entry name" value="Sigma54_activat"/>
    <property type="match status" value="1"/>
</dbReference>
<dbReference type="InterPro" id="IPR002197">
    <property type="entry name" value="HTH_Fis"/>
</dbReference>
<dbReference type="InterPro" id="IPR025662">
    <property type="entry name" value="Sigma_54_int_dom_ATP-bd_1"/>
</dbReference>
<dbReference type="RefSeq" id="WP_071072265.1">
    <property type="nucleotide sequence ID" value="NZ_CP017755.1"/>
</dbReference>
<dbReference type="Proteomes" id="UP000177515">
    <property type="component" value="Chromosome 2"/>
</dbReference>
<evidence type="ECO:0000256" key="3">
    <source>
        <dbReference type="ARBA" id="ARBA00023015"/>
    </source>
</evidence>
<reference evidence="6 7" key="1">
    <citation type="submission" date="2016-10" db="EMBL/GenBank/DDBJ databases">
        <title>Complete genome sequences of three Cupriavidus strains isolated from various Malaysian environments.</title>
        <authorList>
            <person name="Abdullah A.A.-A."/>
            <person name="Shafie N.A.H."/>
            <person name="Lau N.S."/>
        </authorList>
    </citation>
    <scope>NUCLEOTIDE SEQUENCE [LARGE SCALE GENOMIC DNA]</scope>
    <source>
        <strain evidence="6 7">USMAA1020</strain>
    </source>
</reference>
<dbReference type="EMBL" id="CP017755">
    <property type="protein sequence ID" value="AOZ09693.1"/>
    <property type="molecule type" value="Genomic_DNA"/>
</dbReference>
<dbReference type="InterPro" id="IPR058031">
    <property type="entry name" value="AAA_lid_NorR"/>
</dbReference>
<dbReference type="InterPro" id="IPR003593">
    <property type="entry name" value="AAA+_ATPase"/>
</dbReference>
<evidence type="ECO:0000313" key="7">
    <source>
        <dbReference type="Proteomes" id="UP000177515"/>
    </source>
</evidence>
<accession>A0ABN4TRL5</accession>
<feature type="domain" description="Sigma-54 factor interaction" evidence="5">
    <location>
        <begin position="333"/>
        <end position="558"/>
    </location>
</feature>
<keyword evidence="1" id="KW-0547">Nucleotide-binding</keyword>
<organism evidence="6 7">
    <name type="scientific">Cupriavidus malaysiensis</name>
    <dbReference type="NCBI Taxonomy" id="367825"/>
    <lineage>
        <taxon>Bacteria</taxon>
        <taxon>Pseudomonadati</taxon>
        <taxon>Pseudomonadota</taxon>
        <taxon>Betaproteobacteria</taxon>
        <taxon>Burkholderiales</taxon>
        <taxon>Burkholderiaceae</taxon>
        <taxon>Cupriavidus</taxon>
    </lineage>
</organism>
<dbReference type="SUPFAM" id="SSF52540">
    <property type="entry name" value="P-loop containing nucleoside triphosphate hydrolases"/>
    <property type="match status" value="1"/>
</dbReference>
<dbReference type="PRINTS" id="PR01590">
    <property type="entry name" value="HTHFIS"/>
</dbReference>
<evidence type="ECO:0000256" key="2">
    <source>
        <dbReference type="ARBA" id="ARBA00022840"/>
    </source>
</evidence>
<dbReference type="CDD" id="cd00009">
    <property type="entry name" value="AAA"/>
    <property type="match status" value="1"/>
</dbReference>
<dbReference type="InterPro" id="IPR002078">
    <property type="entry name" value="Sigma_54_int"/>
</dbReference>
<dbReference type="Pfam" id="PF02954">
    <property type="entry name" value="HTH_8"/>
    <property type="match status" value="1"/>
</dbReference>
<keyword evidence="3" id="KW-0805">Transcription regulation</keyword>
<dbReference type="InterPro" id="IPR009057">
    <property type="entry name" value="Homeodomain-like_sf"/>
</dbReference>
<gene>
    <name evidence="6" type="ORF">BKK80_28690</name>
</gene>
<dbReference type="Pfam" id="PF25601">
    <property type="entry name" value="AAA_lid_14"/>
    <property type="match status" value="1"/>
</dbReference>
<dbReference type="Gene3D" id="3.30.450.40">
    <property type="match status" value="1"/>
</dbReference>
<protein>
    <submittedName>
        <fullName evidence="6">Sigma-54-dependent Fis family transcriptional regulator</fullName>
    </submittedName>
</protein>
<dbReference type="InterPro" id="IPR029016">
    <property type="entry name" value="GAF-like_dom_sf"/>
</dbReference>
<sequence>MRQAADSLPLDVRTARRQFFDGRLVPPGTIPERIASSWQRAATYGLRPGDRALGTNFVTHSQLRRLEAEHQALIACAEEDMAILAGAFPSRHWLVFCTNAEGVIVSSTVQGGAGPSQARALVGGKRVSEAALGTNAPACVLSEGGLPIEIRRGEHYLEELIDVVCAAAPIHDPHDRLVGVLDITGFGIDLPAYALSRVQAAAMSIENRMYAGMAGCRILRLHHDPRMLGTPAEGIVAISRDDVIVAANRAARQMLGRPGGTWAPRALDEVFAGGLRAAAAGAAGAATLNGRGGERYFVALEPAPAPTRAQAATPGAGAPRPSTPAAAGAAQGCVLADARLARLFGKAATVLREQVPVILLGETGTGKSMLARALHEASRPGRAFVSLNCSAIPEGLAEAELFGYEEGAFTGGRKGGSIGKIEQASHGTLFLDEIGDMPLALQARLLSVLQDRSVTRVGGHRAIPVDISVICATHRDLPALVRAGAFREDLLYRLNGLSVQVPALRERTDLAELIQAQVDALAGGRRKRLDADVMALLMAHAWPGNVRELHQALRAALALSGGGETVGREHFDETWLAQAAALAVAPPVAHLQAGMPAAPGAATAAAAAVPARSTMLADLESETIERTLSELGGNRAQAARVLGISRATLYRKLARLQRG</sequence>
<proteinExistence type="predicted"/>
<dbReference type="PANTHER" id="PTHR32071:SF77">
    <property type="entry name" value="TRANSCRIPTIONAL REGULATORY PROTEIN"/>
    <property type="match status" value="1"/>
</dbReference>